<dbReference type="AlphaFoldDB" id="A0A1I2G520"/>
<evidence type="ECO:0000313" key="2">
    <source>
        <dbReference type="Proteomes" id="UP000198520"/>
    </source>
</evidence>
<dbReference type="RefSeq" id="WP_093377167.1">
    <property type="nucleotide sequence ID" value="NZ_BNAN01000002.1"/>
</dbReference>
<dbReference type="EMBL" id="FONZ01000002">
    <property type="protein sequence ID" value="SFF12213.1"/>
    <property type="molecule type" value="Genomic_DNA"/>
</dbReference>
<dbReference type="OrthoDB" id="9790578at2"/>
<organism evidence="1 2">
    <name type="scientific">Flavimobilis marinus</name>
    <dbReference type="NCBI Taxonomy" id="285351"/>
    <lineage>
        <taxon>Bacteria</taxon>
        <taxon>Bacillati</taxon>
        <taxon>Actinomycetota</taxon>
        <taxon>Actinomycetes</taxon>
        <taxon>Micrococcales</taxon>
        <taxon>Jonesiaceae</taxon>
        <taxon>Flavimobilis</taxon>
    </lineage>
</organism>
<accession>A0A1I2G520</accession>
<evidence type="ECO:0000313" key="1">
    <source>
        <dbReference type="EMBL" id="SFF12213.1"/>
    </source>
</evidence>
<reference evidence="2" key="1">
    <citation type="submission" date="2016-10" db="EMBL/GenBank/DDBJ databases">
        <authorList>
            <person name="Varghese N."/>
            <person name="Submissions S."/>
        </authorList>
    </citation>
    <scope>NUCLEOTIDE SEQUENCE [LARGE SCALE GENOMIC DNA]</scope>
    <source>
        <strain evidence="2">DSM 19083</strain>
    </source>
</reference>
<keyword evidence="2" id="KW-1185">Reference proteome</keyword>
<protein>
    <recommendedName>
        <fullName evidence="3">3-methyladenine DNA glycosylase</fullName>
    </recommendedName>
</protein>
<name>A0A1I2G520_9MICO</name>
<dbReference type="Proteomes" id="UP000198520">
    <property type="component" value="Unassembled WGS sequence"/>
</dbReference>
<evidence type="ECO:0008006" key="3">
    <source>
        <dbReference type="Google" id="ProtNLM"/>
    </source>
</evidence>
<dbReference type="STRING" id="285351.SAMN04488035_1711"/>
<gene>
    <name evidence="1" type="ORF">SAMN04488035_1711</name>
</gene>
<proteinExistence type="predicted"/>
<sequence length="311" mass="34668">MTSPTPQHLEPEVWRAREAAHEARADALTAGWRERKQRGESHAIEDFLFTYYPTRPARLRRWHPGVGVTLTLPDDVGTDLPERAAWRWYRLDGGGLSVDVAAFLADREDTVRYVRDLLARTAARPANVGCFGLHEWAMVYRERGTRHALPLRLGPEGTDAVVDSHPVRCSHFDAFRFFTPEAVGLNKLQPTRASQPELEQPGCLHANMDLLKWAEKLGPVVPGELLLDCFALARDVRTLDMQASPYDVSAYDLPPVAIETPAGKAEYSERQRGFAERAGELRERLVAACDAALGSTTLPSHRPTSAERTPS</sequence>